<evidence type="ECO:0008006" key="4">
    <source>
        <dbReference type="Google" id="ProtNLM"/>
    </source>
</evidence>
<evidence type="ECO:0000313" key="2">
    <source>
        <dbReference type="EMBL" id="MFD1784715.1"/>
    </source>
</evidence>
<gene>
    <name evidence="2" type="ORF">ACFSC0_15025</name>
</gene>
<comment type="caution">
    <text evidence="2">The sequence shown here is derived from an EMBL/GenBank/DDBJ whole genome shotgun (WGS) entry which is preliminary data.</text>
</comment>
<dbReference type="RefSeq" id="WP_377280854.1">
    <property type="nucleotide sequence ID" value="NZ_JBHRSI010000002.1"/>
</dbReference>
<reference evidence="3" key="1">
    <citation type="journal article" date="2019" name="Int. J. Syst. Evol. Microbiol.">
        <title>The Global Catalogue of Microorganisms (GCM) 10K type strain sequencing project: providing services to taxonomists for standard genome sequencing and annotation.</title>
        <authorList>
            <consortium name="The Broad Institute Genomics Platform"/>
            <consortium name="The Broad Institute Genome Sequencing Center for Infectious Disease"/>
            <person name="Wu L."/>
            <person name="Ma J."/>
        </authorList>
    </citation>
    <scope>NUCLEOTIDE SEQUENCE [LARGE SCALE GENOMIC DNA]</scope>
    <source>
        <strain evidence="3">DFY28</strain>
    </source>
</reference>
<dbReference type="Proteomes" id="UP001597237">
    <property type="component" value="Unassembled WGS sequence"/>
</dbReference>
<proteinExistence type="predicted"/>
<sequence>MFRVLKWAALAGALTLAACGKYPVSSSLQGAPASGLFFRAPADAQVWVDGAPAGLAASFDGKKTILTVAPGSHKVTVRSGERTLYDKTVYVGAGSRVAIEAQ</sequence>
<protein>
    <recommendedName>
        <fullName evidence="4">PEGA domain-containing protein</fullName>
    </recommendedName>
</protein>
<evidence type="ECO:0000256" key="1">
    <source>
        <dbReference type="SAM" id="SignalP"/>
    </source>
</evidence>
<accession>A0ABW4N7S5</accession>
<dbReference type="PROSITE" id="PS51257">
    <property type="entry name" value="PROKAR_LIPOPROTEIN"/>
    <property type="match status" value="1"/>
</dbReference>
<dbReference type="EMBL" id="JBHUEY010000006">
    <property type="protein sequence ID" value="MFD1784715.1"/>
    <property type="molecule type" value="Genomic_DNA"/>
</dbReference>
<feature type="signal peptide" evidence="1">
    <location>
        <begin position="1"/>
        <end position="20"/>
    </location>
</feature>
<keyword evidence="1" id="KW-0732">Signal</keyword>
<evidence type="ECO:0000313" key="3">
    <source>
        <dbReference type="Proteomes" id="UP001597237"/>
    </source>
</evidence>
<name>A0ABW4N7S5_9CAUL</name>
<feature type="chain" id="PRO_5046165492" description="PEGA domain-containing protein" evidence="1">
    <location>
        <begin position="21"/>
        <end position="102"/>
    </location>
</feature>
<keyword evidence="3" id="KW-1185">Reference proteome</keyword>
<organism evidence="2 3">
    <name type="scientific">Phenylobacterium terrae</name>
    <dbReference type="NCBI Taxonomy" id="2665495"/>
    <lineage>
        <taxon>Bacteria</taxon>
        <taxon>Pseudomonadati</taxon>
        <taxon>Pseudomonadota</taxon>
        <taxon>Alphaproteobacteria</taxon>
        <taxon>Caulobacterales</taxon>
        <taxon>Caulobacteraceae</taxon>
        <taxon>Phenylobacterium</taxon>
    </lineage>
</organism>